<dbReference type="GO" id="GO:0008757">
    <property type="term" value="F:S-adenosylmethionine-dependent methyltransferase activity"/>
    <property type="evidence" value="ECO:0007669"/>
    <property type="project" value="UniProtKB-ARBA"/>
</dbReference>
<dbReference type="EMBL" id="MU128978">
    <property type="protein sequence ID" value="KAF9513011.1"/>
    <property type="molecule type" value="Genomic_DNA"/>
</dbReference>
<organism evidence="1 2">
    <name type="scientific">Hydnum rufescens UP504</name>
    <dbReference type="NCBI Taxonomy" id="1448309"/>
    <lineage>
        <taxon>Eukaryota</taxon>
        <taxon>Fungi</taxon>
        <taxon>Dikarya</taxon>
        <taxon>Basidiomycota</taxon>
        <taxon>Agaricomycotina</taxon>
        <taxon>Agaricomycetes</taxon>
        <taxon>Cantharellales</taxon>
        <taxon>Hydnaceae</taxon>
        <taxon>Hydnum</taxon>
    </lineage>
</organism>
<evidence type="ECO:0000313" key="2">
    <source>
        <dbReference type="Proteomes" id="UP000886523"/>
    </source>
</evidence>
<keyword evidence="2" id="KW-1185">Reference proteome</keyword>
<dbReference type="Gene3D" id="3.40.50.150">
    <property type="entry name" value="Vaccinia Virus protein VP39"/>
    <property type="match status" value="1"/>
</dbReference>
<proteinExistence type="predicted"/>
<dbReference type="OrthoDB" id="194386at2759"/>
<accession>A0A9P6AW43</accession>
<dbReference type="InterPro" id="IPR019410">
    <property type="entry name" value="Methyltransf_16"/>
</dbReference>
<dbReference type="PANTHER" id="PTHR14614:SF130">
    <property type="entry name" value="PROTEIN-LYSINE N-METHYLTRANSFERASE EEF2KMT"/>
    <property type="match status" value="1"/>
</dbReference>
<dbReference type="Proteomes" id="UP000886523">
    <property type="component" value="Unassembled WGS sequence"/>
</dbReference>
<dbReference type="AlphaFoldDB" id="A0A9P6AW43"/>
<gene>
    <name evidence="1" type="ORF">BS47DRAFT_1010622</name>
</gene>
<dbReference type="Pfam" id="PF10294">
    <property type="entry name" value="Methyltransf_16"/>
    <property type="match status" value="1"/>
</dbReference>
<dbReference type="PANTHER" id="PTHR14614">
    <property type="entry name" value="HEPATOCELLULAR CARCINOMA-ASSOCIATED ANTIGEN"/>
    <property type="match status" value="1"/>
</dbReference>
<sequence length="253" mass="28398">MFIQQVYGALLPAKNLPEPLHTLQGDLVDQIILNPHFEIYPPSVTYQRAFWKYVTQTIEAADEEVDDRIYQRYISLLKASTAVPDQYLSSPPTPSYITYFWPPLASHGEHLALGPRKITLLESRTTIEAGTTGLRTWRASLMLSEWLTIHPEIVQHHRVLELGSGVGFLGIMIAALQRLPHQRSGMSLGGSDASHARIPNQPAVCLTDVNEDVLQRCRYNIGLPTSMESLHPSLNSIKLSHMKPRQCGRPSWA</sequence>
<dbReference type="InterPro" id="IPR029063">
    <property type="entry name" value="SAM-dependent_MTases_sf"/>
</dbReference>
<evidence type="ECO:0000313" key="1">
    <source>
        <dbReference type="EMBL" id="KAF9513011.1"/>
    </source>
</evidence>
<protein>
    <submittedName>
        <fullName evidence="1">Uncharacterized protein</fullName>
    </submittedName>
</protein>
<comment type="caution">
    <text evidence="1">The sequence shown here is derived from an EMBL/GenBank/DDBJ whole genome shotgun (WGS) entry which is preliminary data.</text>
</comment>
<dbReference type="SUPFAM" id="SSF53335">
    <property type="entry name" value="S-adenosyl-L-methionine-dependent methyltransferases"/>
    <property type="match status" value="1"/>
</dbReference>
<name>A0A9P6AW43_9AGAM</name>
<reference evidence="1" key="1">
    <citation type="journal article" date="2020" name="Nat. Commun.">
        <title>Large-scale genome sequencing of mycorrhizal fungi provides insights into the early evolution of symbiotic traits.</title>
        <authorList>
            <person name="Miyauchi S."/>
            <person name="Kiss E."/>
            <person name="Kuo A."/>
            <person name="Drula E."/>
            <person name="Kohler A."/>
            <person name="Sanchez-Garcia M."/>
            <person name="Morin E."/>
            <person name="Andreopoulos B."/>
            <person name="Barry K.W."/>
            <person name="Bonito G."/>
            <person name="Buee M."/>
            <person name="Carver A."/>
            <person name="Chen C."/>
            <person name="Cichocki N."/>
            <person name="Clum A."/>
            <person name="Culley D."/>
            <person name="Crous P.W."/>
            <person name="Fauchery L."/>
            <person name="Girlanda M."/>
            <person name="Hayes R.D."/>
            <person name="Keri Z."/>
            <person name="LaButti K."/>
            <person name="Lipzen A."/>
            <person name="Lombard V."/>
            <person name="Magnuson J."/>
            <person name="Maillard F."/>
            <person name="Murat C."/>
            <person name="Nolan M."/>
            <person name="Ohm R.A."/>
            <person name="Pangilinan J."/>
            <person name="Pereira M.F."/>
            <person name="Perotto S."/>
            <person name="Peter M."/>
            <person name="Pfister S."/>
            <person name="Riley R."/>
            <person name="Sitrit Y."/>
            <person name="Stielow J.B."/>
            <person name="Szollosi G."/>
            <person name="Zifcakova L."/>
            <person name="Stursova M."/>
            <person name="Spatafora J.W."/>
            <person name="Tedersoo L."/>
            <person name="Vaario L.M."/>
            <person name="Yamada A."/>
            <person name="Yan M."/>
            <person name="Wang P."/>
            <person name="Xu J."/>
            <person name="Bruns T."/>
            <person name="Baldrian P."/>
            <person name="Vilgalys R."/>
            <person name="Dunand C."/>
            <person name="Henrissat B."/>
            <person name="Grigoriev I.V."/>
            <person name="Hibbett D."/>
            <person name="Nagy L.G."/>
            <person name="Martin F.M."/>
        </authorList>
    </citation>
    <scope>NUCLEOTIDE SEQUENCE</scope>
    <source>
        <strain evidence="1">UP504</strain>
    </source>
</reference>